<feature type="domain" description="ABM" evidence="1">
    <location>
        <begin position="13"/>
        <end position="81"/>
    </location>
</feature>
<name>A0A3P1SKX6_9GAMM</name>
<keyword evidence="2" id="KW-0503">Monooxygenase</keyword>
<evidence type="ECO:0000313" key="3">
    <source>
        <dbReference type="Proteomes" id="UP000267535"/>
    </source>
</evidence>
<organism evidence="2 3">
    <name type="scientific">Amphritea balenae</name>
    <dbReference type="NCBI Taxonomy" id="452629"/>
    <lineage>
        <taxon>Bacteria</taxon>
        <taxon>Pseudomonadati</taxon>
        <taxon>Pseudomonadota</taxon>
        <taxon>Gammaproteobacteria</taxon>
        <taxon>Oceanospirillales</taxon>
        <taxon>Oceanospirillaceae</taxon>
        <taxon>Amphritea</taxon>
    </lineage>
</organism>
<dbReference type="InterPro" id="IPR052936">
    <property type="entry name" value="Jasmonate_Hydroxylase-like"/>
</dbReference>
<accession>A0A3P1SKX6</accession>
<sequence>MSEIAKTPQPPYYAVIFTSERTEGDQGYADMANRMVELAEQQPGFLGIESARDNVGITVSYWQSLEAIKDWKQQSEHQAAQSSGKELWYSNYRIRISKVEREYGI</sequence>
<dbReference type="PANTHER" id="PTHR37811:SF2">
    <property type="entry name" value="ABM DOMAIN-CONTAINING PROTEIN"/>
    <property type="match status" value="1"/>
</dbReference>
<dbReference type="Pfam" id="PF03992">
    <property type="entry name" value="ABM"/>
    <property type="match status" value="1"/>
</dbReference>
<dbReference type="AlphaFoldDB" id="A0A3P1SKX6"/>
<dbReference type="GO" id="GO:0004497">
    <property type="term" value="F:monooxygenase activity"/>
    <property type="evidence" value="ECO:0007669"/>
    <property type="project" value="UniProtKB-KW"/>
</dbReference>
<proteinExistence type="predicted"/>
<comment type="caution">
    <text evidence="2">The sequence shown here is derived from an EMBL/GenBank/DDBJ whole genome shotgun (WGS) entry which is preliminary data.</text>
</comment>
<dbReference type="OrthoDB" id="9797060at2"/>
<dbReference type="RefSeq" id="WP_124927017.1">
    <property type="nucleotide sequence ID" value="NZ_BMOH01000008.1"/>
</dbReference>
<evidence type="ECO:0000259" key="1">
    <source>
        <dbReference type="Pfam" id="PF03992"/>
    </source>
</evidence>
<evidence type="ECO:0000313" key="2">
    <source>
        <dbReference type="EMBL" id="RRC97923.1"/>
    </source>
</evidence>
<gene>
    <name evidence="2" type="ORF">EHS89_15180</name>
</gene>
<dbReference type="EMBL" id="RQXV01000009">
    <property type="protein sequence ID" value="RRC97923.1"/>
    <property type="molecule type" value="Genomic_DNA"/>
</dbReference>
<dbReference type="Gene3D" id="3.30.70.100">
    <property type="match status" value="1"/>
</dbReference>
<dbReference type="PANTHER" id="PTHR37811">
    <property type="entry name" value="BLL5343 PROTEIN"/>
    <property type="match status" value="1"/>
</dbReference>
<keyword evidence="2" id="KW-0560">Oxidoreductase</keyword>
<dbReference type="InterPro" id="IPR011008">
    <property type="entry name" value="Dimeric_a/b-barrel"/>
</dbReference>
<dbReference type="InterPro" id="IPR007138">
    <property type="entry name" value="ABM_dom"/>
</dbReference>
<dbReference type="SUPFAM" id="SSF54909">
    <property type="entry name" value="Dimeric alpha+beta barrel"/>
    <property type="match status" value="1"/>
</dbReference>
<keyword evidence="3" id="KW-1185">Reference proteome</keyword>
<dbReference type="Proteomes" id="UP000267535">
    <property type="component" value="Unassembled WGS sequence"/>
</dbReference>
<protein>
    <submittedName>
        <fullName evidence="2">Antibiotic biosynthesis monooxygenase</fullName>
    </submittedName>
</protein>
<reference evidence="2 3" key="1">
    <citation type="submission" date="2018-11" db="EMBL/GenBank/DDBJ databases">
        <title>The draft genome sequence of Amphritea balenae JAMM 1525T.</title>
        <authorList>
            <person name="Fang Z."/>
            <person name="Zhang Y."/>
            <person name="Han X."/>
        </authorList>
    </citation>
    <scope>NUCLEOTIDE SEQUENCE [LARGE SCALE GENOMIC DNA]</scope>
    <source>
        <strain evidence="2 3">JAMM 1525</strain>
    </source>
</reference>